<dbReference type="AlphaFoldDB" id="A0A914PWL3"/>
<name>A0A914PWL3_9BILA</name>
<accession>A0A914PWL3</accession>
<proteinExistence type="predicted"/>
<dbReference type="Proteomes" id="UP000887578">
    <property type="component" value="Unplaced"/>
</dbReference>
<sequence length="116" mass="13277">MELLAVIILLSGFLSLSSAYKLVQKFPLEYQRIPQISSSDFGSILPYEIENRDLVGTFEAFRPISGEYESALDTIQPRQRRARNLRSLMYNLRGQIKPLCFFTAIPCRSIRQSSSI</sequence>
<evidence type="ECO:0000313" key="2">
    <source>
        <dbReference type="Proteomes" id="UP000887578"/>
    </source>
</evidence>
<feature type="signal peptide" evidence="1">
    <location>
        <begin position="1"/>
        <end position="19"/>
    </location>
</feature>
<keyword evidence="2" id="KW-1185">Reference proteome</keyword>
<evidence type="ECO:0000313" key="3">
    <source>
        <dbReference type="WBParaSite" id="PDA_v2.g20746.t1"/>
    </source>
</evidence>
<keyword evidence="1" id="KW-0732">Signal</keyword>
<protein>
    <submittedName>
        <fullName evidence="3">Uncharacterized protein</fullName>
    </submittedName>
</protein>
<organism evidence="2 3">
    <name type="scientific">Panagrolaimus davidi</name>
    <dbReference type="NCBI Taxonomy" id="227884"/>
    <lineage>
        <taxon>Eukaryota</taxon>
        <taxon>Metazoa</taxon>
        <taxon>Ecdysozoa</taxon>
        <taxon>Nematoda</taxon>
        <taxon>Chromadorea</taxon>
        <taxon>Rhabditida</taxon>
        <taxon>Tylenchina</taxon>
        <taxon>Panagrolaimomorpha</taxon>
        <taxon>Panagrolaimoidea</taxon>
        <taxon>Panagrolaimidae</taxon>
        <taxon>Panagrolaimus</taxon>
    </lineage>
</organism>
<dbReference type="WBParaSite" id="PDA_v2.g20746.t1">
    <property type="protein sequence ID" value="PDA_v2.g20746.t1"/>
    <property type="gene ID" value="PDA_v2.g20746"/>
</dbReference>
<reference evidence="3" key="1">
    <citation type="submission" date="2022-11" db="UniProtKB">
        <authorList>
            <consortium name="WormBaseParasite"/>
        </authorList>
    </citation>
    <scope>IDENTIFICATION</scope>
</reference>
<evidence type="ECO:0000256" key="1">
    <source>
        <dbReference type="SAM" id="SignalP"/>
    </source>
</evidence>
<feature type="chain" id="PRO_5036781548" evidence="1">
    <location>
        <begin position="20"/>
        <end position="116"/>
    </location>
</feature>